<evidence type="ECO:0000313" key="2">
    <source>
        <dbReference type="Proteomes" id="UP000499080"/>
    </source>
</evidence>
<name>A0A4Y2HK96_ARAVE</name>
<dbReference type="Proteomes" id="UP000499080">
    <property type="component" value="Unassembled WGS sequence"/>
</dbReference>
<reference evidence="1 2" key="1">
    <citation type="journal article" date="2019" name="Sci. Rep.">
        <title>Orb-weaving spider Araneus ventricosus genome elucidates the spidroin gene catalogue.</title>
        <authorList>
            <person name="Kono N."/>
            <person name="Nakamura H."/>
            <person name="Ohtoshi R."/>
            <person name="Moran D.A.P."/>
            <person name="Shinohara A."/>
            <person name="Yoshida Y."/>
            <person name="Fujiwara M."/>
            <person name="Mori M."/>
            <person name="Tomita M."/>
            <person name="Arakawa K."/>
        </authorList>
    </citation>
    <scope>NUCLEOTIDE SEQUENCE [LARGE SCALE GENOMIC DNA]</scope>
</reference>
<accession>A0A4Y2HK96</accession>
<sequence length="110" mass="12205">MFLRTSLSTLGTAVLELKDDFLGSVLEYQRTWCLTNTQLCWGNNLGNKILLDCSSGILVRPALRQWFLKRVLLPMGRPLLRNISKGFAGTGCLLGLPIPYRVFTGCDSGL</sequence>
<keyword evidence="2" id="KW-1185">Reference proteome</keyword>
<gene>
    <name evidence="1" type="ORF">AVEN_143971_1</name>
</gene>
<proteinExistence type="predicted"/>
<evidence type="ECO:0000313" key="1">
    <source>
        <dbReference type="EMBL" id="GBM65747.1"/>
    </source>
</evidence>
<dbReference type="EMBL" id="BGPR01103251">
    <property type="protein sequence ID" value="GBM65747.1"/>
    <property type="molecule type" value="Genomic_DNA"/>
</dbReference>
<protein>
    <submittedName>
        <fullName evidence="1">Uncharacterized protein</fullName>
    </submittedName>
</protein>
<organism evidence="1 2">
    <name type="scientific">Araneus ventricosus</name>
    <name type="common">Orbweaver spider</name>
    <name type="synonym">Epeira ventricosa</name>
    <dbReference type="NCBI Taxonomy" id="182803"/>
    <lineage>
        <taxon>Eukaryota</taxon>
        <taxon>Metazoa</taxon>
        <taxon>Ecdysozoa</taxon>
        <taxon>Arthropoda</taxon>
        <taxon>Chelicerata</taxon>
        <taxon>Arachnida</taxon>
        <taxon>Araneae</taxon>
        <taxon>Araneomorphae</taxon>
        <taxon>Entelegynae</taxon>
        <taxon>Araneoidea</taxon>
        <taxon>Araneidae</taxon>
        <taxon>Araneus</taxon>
    </lineage>
</organism>
<comment type="caution">
    <text evidence="1">The sequence shown here is derived from an EMBL/GenBank/DDBJ whole genome shotgun (WGS) entry which is preliminary data.</text>
</comment>
<dbReference type="AlphaFoldDB" id="A0A4Y2HK96"/>